<dbReference type="Pfam" id="PF20249">
    <property type="entry name" value="VasX_N"/>
    <property type="match status" value="1"/>
</dbReference>
<evidence type="ECO:0000313" key="3">
    <source>
        <dbReference type="EMBL" id="UTD16144.1"/>
    </source>
</evidence>
<accession>A0AAE9MPX0</accession>
<keyword evidence="1" id="KW-1133">Transmembrane helix</keyword>
<reference evidence="3" key="1">
    <citation type="submission" date="2020-04" db="EMBL/GenBank/DDBJ databases">
        <title>Tenacibaculum mesophilum bac2.</title>
        <authorList>
            <person name="Li M."/>
        </authorList>
    </citation>
    <scope>NUCLEOTIDE SEQUENCE</scope>
    <source>
        <strain evidence="3">Bac2</strain>
    </source>
</reference>
<dbReference type="AlphaFoldDB" id="A0AAE9MPX0"/>
<feature type="domain" description="Toxin VasX N-terminal region" evidence="2">
    <location>
        <begin position="116"/>
        <end position="229"/>
    </location>
</feature>
<feature type="transmembrane region" description="Helical" evidence="1">
    <location>
        <begin position="761"/>
        <end position="786"/>
    </location>
</feature>
<gene>
    <name evidence="3" type="ORF">HER15_11980</name>
</gene>
<evidence type="ECO:0000256" key="1">
    <source>
        <dbReference type="SAM" id="Phobius"/>
    </source>
</evidence>
<dbReference type="RefSeq" id="WP_253679576.1">
    <property type="nucleotide sequence ID" value="NZ_CP050861.1"/>
</dbReference>
<keyword evidence="1" id="KW-0812">Transmembrane</keyword>
<feature type="transmembrane region" description="Helical" evidence="1">
    <location>
        <begin position="730"/>
        <end position="749"/>
    </location>
</feature>
<organism evidence="3 4">
    <name type="scientific">Tenacibaculum mesophilum</name>
    <dbReference type="NCBI Taxonomy" id="104268"/>
    <lineage>
        <taxon>Bacteria</taxon>
        <taxon>Pseudomonadati</taxon>
        <taxon>Bacteroidota</taxon>
        <taxon>Flavobacteriia</taxon>
        <taxon>Flavobacteriales</taxon>
        <taxon>Flavobacteriaceae</taxon>
        <taxon>Tenacibaculum</taxon>
    </lineage>
</organism>
<name>A0AAE9MPX0_9FLAO</name>
<dbReference type="CDD" id="cd20707">
    <property type="entry name" value="MIX_III"/>
    <property type="match status" value="1"/>
</dbReference>
<proteinExistence type="predicted"/>
<keyword evidence="1" id="KW-0472">Membrane</keyword>
<dbReference type="Proteomes" id="UP001056837">
    <property type="component" value="Chromosome"/>
</dbReference>
<feature type="transmembrane region" description="Helical" evidence="1">
    <location>
        <begin position="792"/>
        <end position="814"/>
    </location>
</feature>
<dbReference type="EMBL" id="CP050861">
    <property type="protein sequence ID" value="UTD16144.1"/>
    <property type="molecule type" value="Genomic_DNA"/>
</dbReference>
<dbReference type="InterPro" id="IPR046864">
    <property type="entry name" value="VasX_N"/>
</dbReference>
<evidence type="ECO:0000313" key="4">
    <source>
        <dbReference type="Proteomes" id="UP001056837"/>
    </source>
</evidence>
<evidence type="ECO:0000259" key="2">
    <source>
        <dbReference type="Pfam" id="PF20249"/>
    </source>
</evidence>
<protein>
    <recommendedName>
        <fullName evidence="2">Toxin VasX N-terminal region domain-containing protein</fullName>
    </recommendedName>
</protein>
<sequence length="1112" mass="128166">MKENIALEKTQQKDSCQKITTYSFTAHYNEISSKEQPSIITEPQGVRLHFLRFGLFDYNVDHKTSTYHSPDTQEFYNSIFLDQNKKPAIGKVVKEKEANNTTKNHNTQKVTIPLGEVVLENTIKLPKLENFYIARTPLRAGYVYMINEKNPKDDFKEFKVDEFGMFEEIEWERNKEDGKYLDIRKATGKKLMYKILQSNEQTYCLAYSPVQWSVKYVNEILTSAEKRAEQCTTKFVCKGLPKNKESKDAAVTHYKETSIVVPNSHPMTHKYKDILYSIAADEKQQEKSGDNELLEDLFITLTDPIGCVNDICFGVQREVTRLKSIVAALETGNTTENVFNHLYYKKSLTKHSEKHIKQHVYLHRLAQATYDFVYNDKKNIETYDSTDIPLYGIPSLGRILQKISTDKEGVKREKVEKILAVKERKEQREIINNYRNDLGNVMLADSYQKAKKNYSNSIVDVIEDGKELTLDHFIVLGEYPNIYDNHLDLNTVFKPKKDKWLNYINKTLEDKPEVFKSSVELLEKTIDIHNMARLSLVGKTSSVMRKMFKAYAKHGDFEPGYVSKKISGRISYFRNKGVPTFVFKPIAQFDEFLVKEGKELANKLNGVDVNLKRHKNSWHLEYEQRMNLKTTEQFIKDGKVTINLKNLPKRFEAEAIRFNESGALAGVILVVESFFLMEAINKWRKDDSKASLTNMVLASIKLTAALGRLAKDTKVYEKVLIGREAKIFKVTVSGLTIASSFISVFKGSAKTYNSFINRDYDAMLVNSGIVGLSGVFLAADISVAVVELGFSGFFALGFVPALLIGGGILLLVYLNQKYFTDTQLEAYFKNFPLSDYTLLPKYNELSYDYKQRLLGNIENAITGDPNKYQQFKDLEVAFVELSDLFFGMVIQREALVSHEEVERIINRHYNSKADIFSIFCNTFKANIFTTSVVESPDDLDVKAWYYPYGIKANGKRVEIDTFLFDFPKPDPYNFRKTQPIPKCTIEFQVPQAYRYYPNNNSYFYFGGHEYANAEILLAVRVINDVATNDYSPAPLKNKARYKFIHFTIAQQDMAIMVNTYKWLSYKTHFAPHKNNNTSVKPNILTHEQVAHKNTIFELEYLHHIHTYTPKNE</sequence>